<comment type="subcellular location">
    <subcellularLocation>
        <location evidence="1">Mitochondrion inner membrane</location>
        <topology evidence="1">Peripheral membrane protein</topology>
        <orientation evidence="1">Matrix side</orientation>
    </subcellularLocation>
</comment>
<keyword evidence="3" id="KW-0813">Transport</keyword>
<evidence type="ECO:0000256" key="5">
    <source>
        <dbReference type="ARBA" id="ARBA00022792"/>
    </source>
</evidence>
<dbReference type="Pfam" id="PF04716">
    <property type="entry name" value="ETC_C1_NDUFA5"/>
    <property type="match status" value="1"/>
</dbReference>
<evidence type="ECO:0000256" key="1">
    <source>
        <dbReference type="ARBA" id="ARBA00004443"/>
    </source>
</evidence>
<dbReference type="GO" id="GO:0005743">
    <property type="term" value="C:mitochondrial inner membrane"/>
    <property type="evidence" value="ECO:0007669"/>
    <property type="project" value="UniProtKB-SubCell"/>
</dbReference>
<dbReference type="PANTHER" id="PTHR12653">
    <property type="entry name" value="NADH-UBIQUINONE OXIDOREDUCTASE 13 KD-B SUBUNIT"/>
    <property type="match status" value="1"/>
</dbReference>
<sequence length="253" mass="28953">MRSTLRLLAEVKPARFLQPYAPTGLTGLVTHPQPRQALLVTYTKTLERLKQIPESSVYRQATEALTQHRLKIVESIKPPGYDQWLQEVEQKVAANPDLVQKITTPDGSLAAAYAILTGRVSELEKRHYRDNMEQAMKQIKEQKEQFEKLPEEEKAAVARWSQQQEREIKEEQAELDVEPERKLEIYEEPALESAQISEIEHKIGAGLIEEIVQVAEGELKLVNEMVKSKVWEELEEKPKPGQWTYFGRAAGEG</sequence>
<reference evidence="10 11" key="1">
    <citation type="submission" date="2017-10" db="EMBL/GenBank/DDBJ databases">
        <title>Comparative genomics in systemic dimorphic fungi from Ajellomycetaceae.</title>
        <authorList>
            <person name="Munoz J.F."/>
            <person name="Mcewen J.G."/>
            <person name="Clay O.K."/>
            <person name="Cuomo C.A."/>
        </authorList>
    </citation>
    <scope>NUCLEOTIDE SEQUENCE [LARGE SCALE GENOMIC DNA]</scope>
    <source>
        <strain evidence="10 11">UAMH5409</strain>
    </source>
</reference>
<dbReference type="EMBL" id="PDNB01000256">
    <property type="protein sequence ID" value="PGG97144.1"/>
    <property type="molecule type" value="Genomic_DNA"/>
</dbReference>
<dbReference type="STRING" id="1447875.A0A2B7WKI1"/>
<evidence type="ECO:0000256" key="4">
    <source>
        <dbReference type="ARBA" id="ARBA00022660"/>
    </source>
</evidence>
<keyword evidence="9" id="KW-0175">Coiled coil</keyword>
<keyword evidence="7" id="KW-0496">Mitochondrion</keyword>
<dbReference type="AlphaFoldDB" id="A0A2B7WKI1"/>
<accession>A0A2B7WKI1</accession>
<evidence type="ECO:0000256" key="3">
    <source>
        <dbReference type="ARBA" id="ARBA00022448"/>
    </source>
</evidence>
<proteinExistence type="inferred from homology"/>
<keyword evidence="6" id="KW-0249">Electron transport</keyword>
<keyword evidence="5" id="KW-0999">Mitochondrion inner membrane</keyword>
<comment type="caution">
    <text evidence="10">The sequence shown here is derived from an EMBL/GenBank/DDBJ whole genome shotgun (WGS) entry which is preliminary data.</text>
</comment>
<evidence type="ECO:0000313" key="10">
    <source>
        <dbReference type="EMBL" id="PGG97144.1"/>
    </source>
</evidence>
<evidence type="ECO:0000256" key="7">
    <source>
        <dbReference type="ARBA" id="ARBA00023128"/>
    </source>
</evidence>
<dbReference type="OrthoDB" id="286811at2759"/>
<comment type="similarity">
    <text evidence="2">Belongs to the complex I NDUFA5 subunit family.</text>
</comment>
<organism evidence="10 11">
    <name type="scientific">Helicocarpus griseus UAMH5409</name>
    <dbReference type="NCBI Taxonomy" id="1447875"/>
    <lineage>
        <taxon>Eukaryota</taxon>
        <taxon>Fungi</taxon>
        <taxon>Dikarya</taxon>
        <taxon>Ascomycota</taxon>
        <taxon>Pezizomycotina</taxon>
        <taxon>Eurotiomycetes</taxon>
        <taxon>Eurotiomycetidae</taxon>
        <taxon>Onygenales</taxon>
        <taxon>Ajellomycetaceae</taxon>
        <taxon>Helicocarpus</taxon>
    </lineage>
</organism>
<evidence type="ECO:0000256" key="9">
    <source>
        <dbReference type="SAM" id="Coils"/>
    </source>
</evidence>
<dbReference type="PANTHER" id="PTHR12653:SF0">
    <property type="entry name" value="NADH DEHYDROGENASE [UBIQUINONE] 1 ALPHA SUBCOMPLEX SUBUNIT 5"/>
    <property type="match status" value="1"/>
</dbReference>
<dbReference type="GO" id="GO:0022904">
    <property type="term" value="P:respiratory electron transport chain"/>
    <property type="evidence" value="ECO:0007669"/>
    <property type="project" value="InterPro"/>
</dbReference>
<gene>
    <name evidence="10" type="ORF">AJ79_09325</name>
</gene>
<keyword evidence="4" id="KW-0679">Respiratory chain</keyword>
<keyword evidence="8" id="KW-0472">Membrane</keyword>
<evidence type="ECO:0000256" key="8">
    <source>
        <dbReference type="ARBA" id="ARBA00023136"/>
    </source>
</evidence>
<dbReference type="InterPro" id="IPR006806">
    <property type="entry name" value="NDUFA5"/>
</dbReference>
<evidence type="ECO:0000256" key="6">
    <source>
        <dbReference type="ARBA" id="ARBA00022982"/>
    </source>
</evidence>
<name>A0A2B7WKI1_9EURO</name>
<evidence type="ECO:0000256" key="2">
    <source>
        <dbReference type="ARBA" id="ARBA00010261"/>
    </source>
</evidence>
<dbReference type="Proteomes" id="UP000223968">
    <property type="component" value="Unassembled WGS sequence"/>
</dbReference>
<evidence type="ECO:0000313" key="11">
    <source>
        <dbReference type="Proteomes" id="UP000223968"/>
    </source>
</evidence>
<protein>
    <submittedName>
        <fullName evidence="10">Uncharacterized protein</fullName>
    </submittedName>
</protein>
<keyword evidence="11" id="KW-1185">Reference proteome</keyword>
<feature type="coiled-coil region" evidence="9">
    <location>
        <begin position="125"/>
        <end position="152"/>
    </location>
</feature>